<sequence length="300" mass="33198">MGKEFTVSKWNIRGKYVVITGATSGIGLAAAKILASRGANLGIIARNETKANEVVNQIKASTNEIIVIDVFIADMSSQQSIRKVASEILSRCPKVDVLINNAGALFQNHQITAEGYEMTWAVNHLGPFLLTTLLLERLKESAPARIITTSSHGHKMARKGIDFNDLRAEQLYKPMKKLMGGPTLRYGQTKLANIFFTSELGQQLKGTGVTAYCFDPGLVNTNFNQHNGKLARLTMAIMKLFSRSPEKGAETMVWLAEAEEVSHQTGLYYVDKKIESPIEITNDRNIAKRLWEISEAQTLI</sequence>
<gene>
    <name evidence="2" type="ORF">KHA93_15570</name>
</gene>
<dbReference type="GO" id="GO:0016491">
    <property type="term" value="F:oxidoreductase activity"/>
    <property type="evidence" value="ECO:0007669"/>
    <property type="project" value="UniProtKB-KW"/>
</dbReference>
<protein>
    <submittedName>
        <fullName evidence="2">SDR family NAD(P)-dependent oxidoreductase</fullName>
    </submittedName>
</protein>
<dbReference type="Proteomes" id="UP000682713">
    <property type="component" value="Unassembled WGS sequence"/>
</dbReference>
<dbReference type="PANTHER" id="PTHR43157">
    <property type="entry name" value="PHOSPHATIDYLINOSITOL-GLYCAN BIOSYNTHESIS CLASS F PROTEIN-RELATED"/>
    <property type="match status" value="1"/>
</dbReference>
<keyword evidence="3" id="KW-1185">Reference proteome</keyword>
<evidence type="ECO:0000313" key="2">
    <source>
        <dbReference type="EMBL" id="MBS4201057.1"/>
    </source>
</evidence>
<dbReference type="InterPro" id="IPR036291">
    <property type="entry name" value="NAD(P)-bd_dom_sf"/>
</dbReference>
<evidence type="ECO:0000313" key="3">
    <source>
        <dbReference type="Proteomes" id="UP000682713"/>
    </source>
</evidence>
<accession>A0A942TQI7</accession>
<proteinExistence type="predicted"/>
<comment type="caution">
    <text evidence="2">The sequence shown here is derived from an EMBL/GenBank/DDBJ whole genome shotgun (WGS) entry which is preliminary data.</text>
</comment>
<dbReference type="AlphaFoldDB" id="A0A942TQI7"/>
<dbReference type="Gene3D" id="3.40.50.720">
    <property type="entry name" value="NAD(P)-binding Rossmann-like Domain"/>
    <property type="match status" value="1"/>
</dbReference>
<dbReference type="SUPFAM" id="SSF51735">
    <property type="entry name" value="NAD(P)-binding Rossmann-fold domains"/>
    <property type="match status" value="1"/>
</dbReference>
<dbReference type="Pfam" id="PF00106">
    <property type="entry name" value="adh_short"/>
    <property type="match status" value="1"/>
</dbReference>
<dbReference type="PANTHER" id="PTHR43157:SF31">
    <property type="entry name" value="PHOSPHATIDYLINOSITOL-GLYCAN BIOSYNTHESIS CLASS F PROTEIN"/>
    <property type="match status" value="1"/>
</dbReference>
<reference evidence="2 3" key="1">
    <citation type="submission" date="2021-05" db="EMBL/GenBank/DDBJ databases">
        <title>Novel Bacillus species.</title>
        <authorList>
            <person name="Liu G."/>
        </authorList>
    </citation>
    <scope>NUCLEOTIDE SEQUENCE [LARGE SCALE GENOMIC DNA]</scope>
    <source>
        <strain evidence="2 3">FJAT-49732</strain>
    </source>
</reference>
<dbReference type="InterPro" id="IPR002347">
    <property type="entry name" value="SDR_fam"/>
</dbReference>
<dbReference type="PRINTS" id="PR00081">
    <property type="entry name" value="GDHRDH"/>
</dbReference>
<keyword evidence="1" id="KW-0560">Oxidoreductase</keyword>
<organism evidence="2 3">
    <name type="scientific">Lederbergia citrisecunda</name>
    <dbReference type="NCBI Taxonomy" id="2833583"/>
    <lineage>
        <taxon>Bacteria</taxon>
        <taxon>Bacillati</taxon>
        <taxon>Bacillota</taxon>
        <taxon>Bacilli</taxon>
        <taxon>Bacillales</taxon>
        <taxon>Bacillaceae</taxon>
        <taxon>Lederbergia</taxon>
    </lineage>
</organism>
<name>A0A942TQI7_9BACI</name>
<evidence type="ECO:0000256" key="1">
    <source>
        <dbReference type="ARBA" id="ARBA00023002"/>
    </source>
</evidence>
<dbReference type="RefSeq" id="WP_213111576.1">
    <property type="nucleotide sequence ID" value="NZ_JAGYPJ010000001.1"/>
</dbReference>
<dbReference type="EMBL" id="JAGYPJ010000001">
    <property type="protein sequence ID" value="MBS4201057.1"/>
    <property type="molecule type" value="Genomic_DNA"/>
</dbReference>